<dbReference type="Proteomes" id="UP000467840">
    <property type="component" value="Chromosome 1"/>
</dbReference>
<feature type="compositionally biased region" description="Polar residues" evidence="1">
    <location>
        <begin position="51"/>
        <end position="68"/>
    </location>
</feature>
<proteinExistence type="predicted"/>
<dbReference type="PANTHER" id="PTHR36022:SF1">
    <property type="entry name" value="GPI-ANCHORED ADHESIN-LIKE PROTEIN"/>
    <property type="match status" value="1"/>
</dbReference>
<dbReference type="AlphaFoldDB" id="A0A6A6LF10"/>
<name>A0A6A6LF10_HEVBR</name>
<keyword evidence="3" id="KW-1185">Reference proteome</keyword>
<dbReference type="EMBL" id="JAAGAX010000011">
    <property type="protein sequence ID" value="KAF2298693.1"/>
    <property type="molecule type" value="Genomic_DNA"/>
</dbReference>
<dbReference type="PANTHER" id="PTHR36022">
    <property type="entry name" value="GPI-ANCHORED ADHESIN-LIKE PROTEIN"/>
    <property type="match status" value="1"/>
</dbReference>
<gene>
    <name evidence="2" type="ORF">GH714_025238</name>
</gene>
<organism evidence="2 3">
    <name type="scientific">Hevea brasiliensis</name>
    <name type="common">Para rubber tree</name>
    <name type="synonym">Siphonia brasiliensis</name>
    <dbReference type="NCBI Taxonomy" id="3981"/>
    <lineage>
        <taxon>Eukaryota</taxon>
        <taxon>Viridiplantae</taxon>
        <taxon>Streptophyta</taxon>
        <taxon>Embryophyta</taxon>
        <taxon>Tracheophyta</taxon>
        <taxon>Spermatophyta</taxon>
        <taxon>Magnoliopsida</taxon>
        <taxon>eudicotyledons</taxon>
        <taxon>Gunneridae</taxon>
        <taxon>Pentapetalae</taxon>
        <taxon>rosids</taxon>
        <taxon>fabids</taxon>
        <taxon>Malpighiales</taxon>
        <taxon>Euphorbiaceae</taxon>
        <taxon>Crotonoideae</taxon>
        <taxon>Micrandreae</taxon>
        <taxon>Hevea</taxon>
    </lineage>
</organism>
<feature type="region of interest" description="Disordered" evidence="1">
    <location>
        <begin position="37"/>
        <end position="68"/>
    </location>
</feature>
<comment type="caution">
    <text evidence="2">The sequence shown here is derived from an EMBL/GenBank/DDBJ whole genome shotgun (WGS) entry which is preliminary data.</text>
</comment>
<accession>A0A6A6LF10</accession>
<evidence type="ECO:0000256" key="1">
    <source>
        <dbReference type="SAM" id="MobiDB-lite"/>
    </source>
</evidence>
<reference evidence="2 3" key="1">
    <citation type="journal article" date="2020" name="Mol. Plant">
        <title>The Chromosome-Based Rubber Tree Genome Provides New Insights into Spurge Genome Evolution and Rubber Biosynthesis.</title>
        <authorList>
            <person name="Liu J."/>
            <person name="Shi C."/>
            <person name="Shi C.C."/>
            <person name="Li W."/>
            <person name="Zhang Q.J."/>
            <person name="Zhang Y."/>
            <person name="Li K."/>
            <person name="Lu H.F."/>
            <person name="Shi C."/>
            <person name="Zhu S.T."/>
            <person name="Xiao Z.Y."/>
            <person name="Nan H."/>
            <person name="Yue Y."/>
            <person name="Zhu X.G."/>
            <person name="Wu Y."/>
            <person name="Hong X.N."/>
            <person name="Fan G.Y."/>
            <person name="Tong Y."/>
            <person name="Zhang D."/>
            <person name="Mao C.L."/>
            <person name="Liu Y.L."/>
            <person name="Hao S.J."/>
            <person name="Liu W.Q."/>
            <person name="Lv M.Q."/>
            <person name="Zhang H.B."/>
            <person name="Liu Y."/>
            <person name="Hu-Tang G.R."/>
            <person name="Wang J.P."/>
            <person name="Wang J.H."/>
            <person name="Sun Y.H."/>
            <person name="Ni S.B."/>
            <person name="Chen W.B."/>
            <person name="Zhang X.C."/>
            <person name="Jiao Y.N."/>
            <person name="Eichler E.E."/>
            <person name="Li G.H."/>
            <person name="Liu X."/>
            <person name="Gao L.Z."/>
        </authorList>
    </citation>
    <scope>NUCLEOTIDE SEQUENCE [LARGE SCALE GENOMIC DNA]</scope>
    <source>
        <strain evidence="3">cv. GT1</strain>
        <tissue evidence="2">Leaf</tissue>
    </source>
</reference>
<sequence length="160" mass="17036">MKLFLIVVDEVSDCDGSSSTPLSNVTIGSELNLAVDSSVRNEDGDDEKSNYKTNTTHPTSSNINTPPVQASVYPKIECGSSIMSATAKTITLTPVCYAAGHVVSGVTDKRKCEPRGILAVGEAEYLDCLNCDDEPEQENAPRLVNNSSSMLPLPSKASMH</sequence>
<evidence type="ECO:0000313" key="2">
    <source>
        <dbReference type="EMBL" id="KAF2298693.1"/>
    </source>
</evidence>
<feature type="region of interest" description="Disordered" evidence="1">
    <location>
        <begin position="136"/>
        <end position="160"/>
    </location>
</feature>
<feature type="compositionally biased region" description="Basic and acidic residues" evidence="1">
    <location>
        <begin position="39"/>
        <end position="50"/>
    </location>
</feature>
<protein>
    <submittedName>
        <fullName evidence="2">Uncharacterized protein</fullName>
    </submittedName>
</protein>
<evidence type="ECO:0000313" key="3">
    <source>
        <dbReference type="Proteomes" id="UP000467840"/>
    </source>
</evidence>